<proteinExistence type="predicted"/>
<evidence type="ECO:0000313" key="2">
    <source>
        <dbReference type="Proteomes" id="UP000202485"/>
    </source>
</evidence>
<dbReference type="RefSeq" id="WP_254920136.1">
    <property type="nucleotide sequence ID" value="NZ_FXYG01000001.1"/>
</dbReference>
<reference evidence="2" key="1">
    <citation type="submission" date="2017-05" db="EMBL/GenBank/DDBJ databases">
        <authorList>
            <person name="Rodrigo-Torres L."/>
            <person name="Arahal R. D."/>
            <person name="Lucena T."/>
        </authorList>
    </citation>
    <scope>NUCLEOTIDE SEQUENCE [LARGE SCALE GENOMIC DNA]</scope>
    <source>
        <strain evidence="2">CECT 8715</strain>
    </source>
</reference>
<dbReference type="EMBL" id="FXYG01000001">
    <property type="protein sequence ID" value="SMX35334.1"/>
    <property type="molecule type" value="Genomic_DNA"/>
</dbReference>
<accession>A0A238JYY4</accession>
<dbReference type="AlphaFoldDB" id="A0A238JYY4"/>
<name>A0A238JYY4_9RHOB</name>
<organism evidence="1 2">
    <name type="scientific">Ruegeria arenilitoris</name>
    <dbReference type="NCBI Taxonomy" id="1173585"/>
    <lineage>
        <taxon>Bacteria</taxon>
        <taxon>Pseudomonadati</taxon>
        <taxon>Pseudomonadota</taxon>
        <taxon>Alphaproteobacteria</taxon>
        <taxon>Rhodobacterales</taxon>
        <taxon>Roseobacteraceae</taxon>
        <taxon>Ruegeria</taxon>
    </lineage>
</organism>
<gene>
    <name evidence="1" type="ORF">RUA8715_00927</name>
</gene>
<protein>
    <submittedName>
        <fullName evidence="1">Uncharacterized protein</fullName>
    </submittedName>
</protein>
<sequence>MQVGLAPEQNSLKTGQARVASLILGTMTPTNRDISLFKKNLFAIGAAFWVGMADAGLSDTPVTYTEGGRALFQFDVPDFWMLRTGGPRDLEDTQLGDTRSVSRVMAARPVTDDSVWIGFVSPFGVASIEDGVRYLQDVDKFLVKNPEVTSDANMRIGGLPARVIRGTGTRDGRGINFTATVIDLPRNRVAVVVTILRDGADPGYVEDLNAIFASFRSMQ</sequence>
<keyword evidence="2" id="KW-1185">Reference proteome</keyword>
<dbReference type="Proteomes" id="UP000202485">
    <property type="component" value="Unassembled WGS sequence"/>
</dbReference>
<evidence type="ECO:0000313" key="1">
    <source>
        <dbReference type="EMBL" id="SMX35334.1"/>
    </source>
</evidence>